<dbReference type="STRING" id="512565.AMIS_20450"/>
<keyword evidence="4" id="KW-1185">Reference proteome</keyword>
<organism evidence="3 4">
    <name type="scientific">Actinoplanes missouriensis (strain ATCC 14538 / DSM 43046 / CBS 188.64 / JCM 3121 / NBRC 102363 / NCIMB 12654 / NRRL B-3342 / UNCC 431)</name>
    <dbReference type="NCBI Taxonomy" id="512565"/>
    <lineage>
        <taxon>Bacteria</taxon>
        <taxon>Bacillati</taxon>
        <taxon>Actinomycetota</taxon>
        <taxon>Actinomycetes</taxon>
        <taxon>Micromonosporales</taxon>
        <taxon>Micromonosporaceae</taxon>
        <taxon>Actinoplanes</taxon>
    </lineage>
</organism>
<dbReference type="Proteomes" id="UP000007882">
    <property type="component" value="Chromosome"/>
</dbReference>
<dbReference type="Gene3D" id="1.10.260.40">
    <property type="entry name" value="lambda repressor-like DNA-binding domains"/>
    <property type="match status" value="1"/>
</dbReference>
<feature type="domain" description="HTH cro/C1-type" evidence="2">
    <location>
        <begin position="32"/>
        <end position="63"/>
    </location>
</feature>
<accession>I0H2M8</accession>
<evidence type="ECO:0000313" key="4">
    <source>
        <dbReference type="Proteomes" id="UP000007882"/>
    </source>
</evidence>
<dbReference type="HOGENOM" id="CLU_2271361_0_0_11"/>
<proteinExistence type="predicted"/>
<dbReference type="InterPro" id="IPR010982">
    <property type="entry name" value="Lambda_DNA-bd_dom_sf"/>
</dbReference>
<evidence type="ECO:0000259" key="2">
    <source>
        <dbReference type="PROSITE" id="PS50943"/>
    </source>
</evidence>
<gene>
    <name evidence="3" type="ordered locus">AMIS_20450</name>
</gene>
<sequence>MTITTNTRTSANISPPPAEDPAELLPPPAIRKLLRRSQGLTQEQAAAEFGVTDGSMSNWENNRPGPRNMRPYLLRLLQWADEARAMGFSITWPAPAPAEPQK</sequence>
<dbReference type="InterPro" id="IPR001387">
    <property type="entry name" value="Cro/C1-type_HTH"/>
</dbReference>
<feature type="compositionally biased region" description="Polar residues" evidence="1">
    <location>
        <begin position="1"/>
        <end position="13"/>
    </location>
</feature>
<dbReference type="SUPFAM" id="SSF47413">
    <property type="entry name" value="lambda repressor-like DNA-binding domains"/>
    <property type="match status" value="1"/>
</dbReference>
<evidence type="ECO:0000313" key="3">
    <source>
        <dbReference type="EMBL" id="BAL87265.1"/>
    </source>
</evidence>
<protein>
    <recommendedName>
        <fullName evidence="2">HTH cro/C1-type domain-containing protein</fullName>
    </recommendedName>
</protein>
<dbReference type="OrthoDB" id="9814751at2"/>
<feature type="compositionally biased region" description="Pro residues" evidence="1">
    <location>
        <begin position="14"/>
        <end position="25"/>
    </location>
</feature>
<dbReference type="KEGG" id="ams:AMIS_20450"/>
<dbReference type="Pfam" id="PF01381">
    <property type="entry name" value="HTH_3"/>
    <property type="match status" value="1"/>
</dbReference>
<dbReference type="RefSeq" id="WP_014442160.1">
    <property type="nucleotide sequence ID" value="NC_017093.1"/>
</dbReference>
<dbReference type="CDD" id="cd00093">
    <property type="entry name" value="HTH_XRE"/>
    <property type="match status" value="1"/>
</dbReference>
<dbReference type="PROSITE" id="PS50943">
    <property type="entry name" value="HTH_CROC1"/>
    <property type="match status" value="1"/>
</dbReference>
<feature type="region of interest" description="Disordered" evidence="1">
    <location>
        <begin position="1"/>
        <end position="25"/>
    </location>
</feature>
<name>I0H2M8_ACTM4</name>
<evidence type="ECO:0000256" key="1">
    <source>
        <dbReference type="SAM" id="MobiDB-lite"/>
    </source>
</evidence>
<feature type="region of interest" description="Disordered" evidence="1">
    <location>
        <begin position="47"/>
        <end position="66"/>
    </location>
</feature>
<dbReference type="EMBL" id="AP012319">
    <property type="protein sequence ID" value="BAL87265.1"/>
    <property type="molecule type" value="Genomic_DNA"/>
</dbReference>
<reference evidence="3 4" key="1">
    <citation type="submission" date="2012-02" db="EMBL/GenBank/DDBJ databases">
        <title>Complete genome sequence of Actinoplanes missouriensis 431 (= NBRC 102363).</title>
        <authorList>
            <person name="Ohnishi Y."/>
            <person name="Ishikawa J."/>
            <person name="Sekine M."/>
            <person name="Hosoyama A."/>
            <person name="Harada T."/>
            <person name="Narita H."/>
            <person name="Hata T."/>
            <person name="Konno Y."/>
            <person name="Tutikane K."/>
            <person name="Fujita N."/>
            <person name="Horinouchi S."/>
            <person name="Hayakawa M."/>
        </authorList>
    </citation>
    <scope>NUCLEOTIDE SEQUENCE [LARGE SCALE GENOMIC DNA]</scope>
    <source>
        <strain evidence="4">ATCC 14538 / DSM 43046 / CBS 188.64 / JCM 3121 / NBRC 102363 / NCIMB 12654 / NRRL B-3342 / UNCC 431</strain>
    </source>
</reference>
<dbReference type="GO" id="GO:0003677">
    <property type="term" value="F:DNA binding"/>
    <property type="evidence" value="ECO:0007669"/>
    <property type="project" value="InterPro"/>
</dbReference>
<dbReference type="AlphaFoldDB" id="I0H2M8"/>